<name>A0A533Q9M2_9BACT</name>
<sequence>MQDGKVNGEGDEHPSQSSLPGEGLNNISPSMKEQFAELSGEDTTVNDSLEISSEKNTYFVKLLLMIGITSCVVILFSSIISKVRQERHRMLEEKEMLERQAAQLETSSSQLENEYSALKNDPVRIEKEAREQYGFIKPNEILYTKYNFRIKSTTKKEPVKEVTQNRWKVFFFEGPFRWQLPALIILFATAFYIISYHYEHRKLHKSNR</sequence>
<evidence type="ECO:0008006" key="6">
    <source>
        <dbReference type="Google" id="ProtNLM"/>
    </source>
</evidence>
<feature type="transmembrane region" description="Helical" evidence="3">
    <location>
        <begin position="58"/>
        <end position="80"/>
    </location>
</feature>
<reference evidence="4 5" key="1">
    <citation type="submission" date="2019-04" db="EMBL/GenBank/DDBJ databases">
        <title>Genome of a novel bacterium Candidatus Jettenia ecosi reconstructed from metagenome of an anammox bioreactor.</title>
        <authorList>
            <person name="Mardanov A.V."/>
            <person name="Beletsky A.V."/>
            <person name="Ravin N.V."/>
            <person name="Botchkova E.A."/>
            <person name="Litti Y.V."/>
            <person name="Nozhevnikova A.N."/>
        </authorList>
    </citation>
    <scope>NUCLEOTIDE SEQUENCE [LARGE SCALE GENOMIC DNA]</scope>
    <source>
        <strain evidence="4">J2</strain>
    </source>
</reference>
<keyword evidence="3" id="KW-1133">Transmembrane helix</keyword>
<dbReference type="Proteomes" id="UP000319783">
    <property type="component" value="Unassembled WGS sequence"/>
</dbReference>
<evidence type="ECO:0000256" key="1">
    <source>
        <dbReference type="SAM" id="Coils"/>
    </source>
</evidence>
<keyword evidence="1" id="KW-0175">Coiled coil</keyword>
<proteinExistence type="predicted"/>
<feature type="transmembrane region" description="Helical" evidence="3">
    <location>
        <begin position="178"/>
        <end position="198"/>
    </location>
</feature>
<comment type="caution">
    <text evidence="4">The sequence shown here is derived from an EMBL/GenBank/DDBJ whole genome shotgun (WGS) entry which is preliminary data.</text>
</comment>
<feature type="compositionally biased region" description="Basic and acidic residues" evidence="2">
    <location>
        <begin position="1"/>
        <end position="14"/>
    </location>
</feature>
<evidence type="ECO:0000256" key="3">
    <source>
        <dbReference type="SAM" id="Phobius"/>
    </source>
</evidence>
<feature type="coiled-coil region" evidence="1">
    <location>
        <begin position="80"/>
        <end position="121"/>
    </location>
</feature>
<dbReference type="InterPro" id="IPR007060">
    <property type="entry name" value="FtsL/DivIC"/>
</dbReference>
<gene>
    <name evidence="4" type="ORF">JETT_2353</name>
</gene>
<dbReference type="EMBL" id="SULG01000050">
    <property type="protein sequence ID" value="TLD41396.1"/>
    <property type="molecule type" value="Genomic_DNA"/>
</dbReference>
<evidence type="ECO:0000256" key="2">
    <source>
        <dbReference type="SAM" id="MobiDB-lite"/>
    </source>
</evidence>
<keyword evidence="3" id="KW-0812">Transmembrane</keyword>
<feature type="region of interest" description="Disordered" evidence="2">
    <location>
        <begin position="1"/>
        <end position="28"/>
    </location>
</feature>
<feature type="compositionally biased region" description="Polar residues" evidence="2">
    <location>
        <begin position="15"/>
        <end position="28"/>
    </location>
</feature>
<dbReference type="AlphaFoldDB" id="A0A533Q9M2"/>
<evidence type="ECO:0000313" key="4">
    <source>
        <dbReference type="EMBL" id="TLD41396.1"/>
    </source>
</evidence>
<protein>
    <recommendedName>
        <fullName evidence="6">Cell division protein DivIC (FtsB), stabilizes FtsL against RasP cleavage</fullName>
    </recommendedName>
</protein>
<evidence type="ECO:0000313" key="5">
    <source>
        <dbReference type="Proteomes" id="UP000319783"/>
    </source>
</evidence>
<dbReference type="Pfam" id="PF04977">
    <property type="entry name" value="DivIC"/>
    <property type="match status" value="1"/>
</dbReference>
<organism evidence="4 5">
    <name type="scientific">Candidatus Jettenia ecosi</name>
    <dbReference type="NCBI Taxonomy" id="2494326"/>
    <lineage>
        <taxon>Bacteria</taxon>
        <taxon>Pseudomonadati</taxon>
        <taxon>Planctomycetota</taxon>
        <taxon>Candidatus Brocadiia</taxon>
        <taxon>Candidatus Brocadiales</taxon>
        <taxon>Candidatus Brocadiaceae</taxon>
        <taxon>Candidatus Jettenia</taxon>
    </lineage>
</organism>
<keyword evidence="3" id="KW-0472">Membrane</keyword>
<accession>A0A533Q9M2</accession>